<feature type="domain" description="ABC transmembrane type-1" evidence="10">
    <location>
        <begin position="24"/>
        <end position="313"/>
    </location>
</feature>
<comment type="subcellular location">
    <subcellularLocation>
        <location evidence="1">Cell membrane</location>
        <topology evidence="1">Multi-pass membrane protein</topology>
    </subcellularLocation>
</comment>
<accession>A0A0G1DT94</accession>
<protein>
    <submittedName>
        <fullName evidence="11">Multidrug resistance-like protein ATP-binding protein MdlB</fullName>
    </submittedName>
</protein>
<evidence type="ECO:0000256" key="5">
    <source>
        <dbReference type="ARBA" id="ARBA00022840"/>
    </source>
</evidence>
<evidence type="ECO:0000256" key="6">
    <source>
        <dbReference type="ARBA" id="ARBA00022989"/>
    </source>
</evidence>
<evidence type="ECO:0000256" key="7">
    <source>
        <dbReference type="ARBA" id="ARBA00023136"/>
    </source>
</evidence>
<dbReference type="InterPro" id="IPR027417">
    <property type="entry name" value="P-loop_NTPase"/>
</dbReference>
<feature type="transmembrane region" description="Helical" evidence="8">
    <location>
        <begin position="137"/>
        <end position="162"/>
    </location>
</feature>
<dbReference type="InterPro" id="IPR039421">
    <property type="entry name" value="Type_1_exporter"/>
</dbReference>
<name>A0A0G1DT94_9BACT</name>
<evidence type="ECO:0000256" key="1">
    <source>
        <dbReference type="ARBA" id="ARBA00004651"/>
    </source>
</evidence>
<dbReference type="Gene3D" id="1.20.1560.10">
    <property type="entry name" value="ABC transporter type 1, transmembrane domain"/>
    <property type="match status" value="1"/>
</dbReference>
<feature type="domain" description="ABC transporter" evidence="9">
    <location>
        <begin position="347"/>
        <end position="582"/>
    </location>
</feature>
<feature type="transmembrane region" description="Helical" evidence="8">
    <location>
        <begin position="63"/>
        <end position="84"/>
    </location>
</feature>
<dbReference type="AlphaFoldDB" id="A0A0G1DT94"/>
<keyword evidence="5 11" id="KW-0067">ATP-binding</keyword>
<proteinExistence type="predicted"/>
<dbReference type="FunFam" id="3.40.50.300:FF:000287">
    <property type="entry name" value="Multidrug ABC transporter ATP-binding protein"/>
    <property type="match status" value="1"/>
</dbReference>
<feature type="transmembrane region" description="Helical" evidence="8">
    <location>
        <begin position="21"/>
        <end position="43"/>
    </location>
</feature>
<evidence type="ECO:0000313" key="12">
    <source>
        <dbReference type="Proteomes" id="UP000034646"/>
    </source>
</evidence>
<dbReference type="InterPro" id="IPR003593">
    <property type="entry name" value="AAA+_ATPase"/>
</dbReference>
<dbReference type="SMART" id="SM00382">
    <property type="entry name" value="AAA"/>
    <property type="match status" value="1"/>
</dbReference>
<dbReference type="GO" id="GO:0005524">
    <property type="term" value="F:ATP binding"/>
    <property type="evidence" value="ECO:0007669"/>
    <property type="project" value="UniProtKB-KW"/>
</dbReference>
<dbReference type="PROSITE" id="PS50893">
    <property type="entry name" value="ABC_TRANSPORTER_2"/>
    <property type="match status" value="1"/>
</dbReference>
<dbReference type="PANTHER" id="PTHR43394:SF1">
    <property type="entry name" value="ATP-BINDING CASSETTE SUB-FAMILY B MEMBER 10, MITOCHONDRIAL"/>
    <property type="match status" value="1"/>
</dbReference>
<dbReference type="PROSITE" id="PS50929">
    <property type="entry name" value="ABC_TM1F"/>
    <property type="match status" value="1"/>
</dbReference>
<keyword evidence="3 8" id="KW-0812">Transmembrane</keyword>
<gene>
    <name evidence="11" type="ORF">UV76_C0007G0063</name>
</gene>
<keyword evidence="4" id="KW-0547">Nucleotide-binding</keyword>
<dbReference type="InterPro" id="IPR003439">
    <property type="entry name" value="ABC_transporter-like_ATP-bd"/>
</dbReference>
<evidence type="ECO:0000256" key="2">
    <source>
        <dbReference type="ARBA" id="ARBA00022448"/>
    </source>
</evidence>
<evidence type="ECO:0000313" key="11">
    <source>
        <dbReference type="EMBL" id="KKT00855.1"/>
    </source>
</evidence>
<dbReference type="Gene3D" id="3.40.50.300">
    <property type="entry name" value="P-loop containing nucleotide triphosphate hydrolases"/>
    <property type="match status" value="1"/>
</dbReference>
<sequence>MYNKKSSTLKRILSLLQDRKKTIAFLFILITLSQIASIAVPFVSKIIIDSLTEFIKNGGTLPLSTLAYCSAGILILTLISSALLSSYNFNLFQMVTKLEDKVRNQTLGKYLQLHSLFHHGVSSGQIIGRIDRGGTSVYIIVYEIIGQNFIPPIIIFIGAFAALLYSNIWIALAIVIPFPIYILATRNIANKIYLIEQKANDAFENISKEMYDVAGNVQTVKKFSQEEKETQDNRNSLLNARKIQYTAERLWSHIENIQAIISTTGRVAVLALSAWFVLQGTATIGQFVLYVTLQNMAYQPLSSLGSLFTRMRRNMTRVERLFAVLDEPLRVTDTPNAFNLPPLQKQIEFKDVSFSYRGDKEWALKDINVIIPAHTTCALVGRSGSGKTTFINLLLRSHDPQRGNILIDGFDISKVTKVSLREQIAVVPQEVDLFSRTVVQNIAYGRGNISKEKIENAAKTALAHDFILKLEQGYDTIVGERGVKLSGGERQRIGIARAVLRDPKILILDEATSHLDTESEQIITRATDALVKDRTSLIIAHRLSTVINADKILVFGGGKIEAMGTHVELLHSSSTYLRLYSLQFADENVEDNNEE</sequence>
<dbReference type="PROSITE" id="PS00211">
    <property type="entry name" value="ABC_TRANSPORTER_1"/>
    <property type="match status" value="1"/>
</dbReference>
<dbReference type="GO" id="GO:0016887">
    <property type="term" value="F:ATP hydrolysis activity"/>
    <property type="evidence" value="ECO:0007669"/>
    <property type="project" value="InterPro"/>
</dbReference>
<dbReference type="GO" id="GO:0015421">
    <property type="term" value="F:ABC-type oligopeptide transporter activity"/>
    <property type="evidence" value="ECO:0007669"/>
    <property type="project" value="TreeGrafter"/>
</dbReference>
<keyword evidence="2" id="KW-0813">Transport</keyword>
<dbReference type="GO" id="GO:0005886">
    <property type="term" value="C:plasma membrane"/>
    <property type="evidence" value="ECO:0007669"/>
    <property type="project" value="UniProtKB-SubCell"/>
</dbReference>
<dbReference type="STRING" id="1618738.UV76_C0007G0063"/>
<evidence type="ECO:0000259" key="9">
    <source>
        <dbReference type="PROSITE" id="PS50893"/>
    </source>
</evidence>
<dbReference type="PANTHER" id="PTHR43394">
    <property type="entry name" value="ATP-DEPENDENT PERMEASE MDL1, MITOCHONDRIAL"/>
    <property type="match status" value="1"/>
</dbReference>
<evidence type="ECO:0000256" key="3">
    <source>
        <dbReference type="ARBA" id="ARBA00022692"/>
    </source>
</evidence>
<comment type="caution">
    <text evidence="11">The sequence shown here is derived from an EMBL/GenBank/DDBJ whole genome shotgun (WGS) entry which is preliminary data.</text>
</comment>
<feature type="transmembrane region" description="Helical" evidence="8">
    <location>
        <begin position="168"/>
        <end position="184"/>
    </location>
</feature>
<dbReference type="InterPro" id="IPR011527">
    <property type="entry name" value="ABC1_TM_dom"/>
</dbReference>
<dbReference type="SUPFAM" id="SSF90123">
    <property type="entry name" value="ABC transporter transmembrane region"/>
    <property type="match status" value="1"/>
</dbReference>
<dbReference type="InterPro" id="IPR036640">
    <property type="entry name" value="ABC1_TM_sf"/>
</dbReference>
<dbReference type="Proteomes" id="UP000034646">
    <property type="component" value="Unassembled WGS sequence"/>
</dbReference>
<dbReference type="InterPro" id="IPR017871">
    <property type="entry name" value="ABC_transporter-like_CS"/>
</dbReference>
<dbReference type="EMBL" id="LCFS01000007">
    <property type="protein sequence ID" value="KKT00855.1"/>
    <property type="molecule type" value="Genomic_DNA"/>
</dbReference>
<evidence type="ECO:0000256" key="8">
    <source>
        <dbReference type="SAM" id="Phobius"/>
    </source>
</evidence>
<dbReference type="SUPFAM" id="SSF52540">
    <property type="entry name" value="P-loop containing nucleoside triphosphate hydrolases"/>
    <property type="match status" value="1"/>
</dbReference>
<dbReference type="CDD" id="cd07346">
    <property type="entry name" value="ABC_6TM_exporters"/>
    <property type="match status" value="1"/>
</dbReference>
<dbReference type="Pfam" id="PF00005">
    <property type="entry name" value="ABC_tran"/>
    <property type="match status" value="1"/>
</dbReference>
<keyword evidence="7 8" id="KW-0472">Membrane</keyword>
<evidence type="ECO:0000259" key="10">
    <source>
        <dbReference type="PROSITE" id="PS50929"/>
    </source>
</evidence>
<evidence type="ECO:0000256" key="4">
    <source>
        <dbReference type="ARBA" id="ARBA00022741"/>
    </source>
</evidence>
<feature type="transmembrane region" description="Helical" evidence="8">
    <location>
        <begin position="267"/>
        <end position="293"/>
    </location>
</feature>
<dbReference type="Pfam" id="PF00664">
    <property type="entry name" value="ABC_membrane"/>
    <property type="match status" value="1"/>
</dbReference>
<keyword evidence="6 8" id="KW-1133">Transmembrane helix</keyword>
<organism evidence="11 12">
    <name type="scientific">Candidatus Nomurabacteria bacterium GW2011_GWA2_43_15</name>
    <dbReference type="NCBI Taxonomy" id="1618738"/>
    <lineage>
        <taxon>Bacteria</taxon>
        <taxon>Candidatus Nomuraibacteriota</taxon>
    </lineage>
</organism>
<reference evidence="11 12" key="1">
    <citation type="journal article" date="2015" name="Nature">
        <title>rRNA introns, odd ribosomes, and small enigmatic genomes across a large radiation of phyla.</title>
        <authorList>
            <person name="Brown C.T."/>
            <person name="Hug L.A."/>
            <person name="Thomas B.C."/>
            <person name="Sharon I."/>
            <person name="Castelle C.J."/>
            <person name="Singh A."/>
            <person name="Wilkins M.J."/>
            <person name="Williams K.H."/>
            <person name="Banfield J.F."/>
        </authorList>
    </citation>
    <scope>NUCLEOTIDE SEQUENCE [LARGE SCALE GENOMIC DNA]</scope>
</reference>